<evidence type="ECO:0000256" key="1">
    <source>
        <dbReference type="SAM" id="Phobius"/>
    </source>
</evidence>
<name>A0A9D1AMK1_9FIRM</name>
<accession>A0A9D1AMK1</accession>
<dbReference type="EMBL" id="DVGZ01000073">
    <property type="protein sequence ID" value="HIR47382.1"/>
    <property type="molecule type" value="Genomic_DNA"/>
</dbReference>
<gene>
    <name evidence="2" type="ORF">IAB89_06950</name>
</gene>
<organism evidence="2 3">
    <name type="scientific">Candidatus Caccousia avicola</name>
    <dbReference type="NCBI Taxonomy" id="2840721"/>
    <lineage>
        <taxon>Bacteria</taxon>
        <taxon>Bacillati</taxon>
        <taxon>Bacillota</taxon>
        <taxon>Clostridia</taxon>
        <taxon>Eubacteriales</taxon>
        <taxon>Oscillospiraceae</taxon>
        <taxon>Oscillospiraceae incertae sedis</taxon>
        <taxon>Candidatus Caccousia</taxon>
    </lineage>
</organism>
<dbReference type="AlphaFoldDB" id="A0A9D1AMK1"/>
<feature type="transmembrane region" description="Helical" evidence="1">
    <location>
        <begin position="238"/>
        <end position="260"/>
    </location>
</feature>
<keyword evidence="1" id="KW-1133">Transmembrane helix</keyword>
<evidence type="ECO:0000313" key="2">
    <source>
        <dbReference type="EMBL" id="HIR47382.1"/>
    </source>
</evidence>
<dbReference type="Proteomes" id="UP000824242">
    <property type="component" value="Unassembled WGS sequence"/>
</dbReference>
<evidence type="ECO:0000313" key="3">
    <source>
        <dbReference type="Proteomes" id="UP000824242"/>
    </source>
</evidence>
<keyword evidence="1" id="KW-0472">Membrane</keyword>
<proteinExistence type="predicted"/>
<comment type="caution">
    <text evidence="2">The sequence shown here is derived from an EMBL/GenBank/DDBJ whole genome shotgun (WGS) entry which is preliminary data.</text>
</comment>
<sequence>MVYHADDMILSPVREILRGPVNDVLVCQDLRSSSRACYLLLAVHDRETAKRLLMVLQDSERGSGEEKPFLKMFTENELLCLLFPYRPDRRLDRFAQGQLVTPQSRERVCVNLVMECLSVPLPYPLLYLALEKENVHLLQDDGVYFTYSFDLSRMDESVGEGDCTDRCVQILLSLLKKHSRRQLKSFELLRKKSERGAYESLPELYRDIRISALPEHKEPMRERFRGFWQRNRDTFFRVLLRISVTVAVVALIILICQLIFGNFPLLRIFQNTFEVIGTENLTMK</sequence>
<protein>
    <submittedName>
        <fullName evidence="2">Uncharacterized protein</fullName>
    </submittedName>
</protein>
<reference evidence="2" key="2">
    <citation type="journal article" date="2021" name="PeerJ">
        <title>Extensive microbial diversity within the chicken gut microbiome revealed by metagenomics and culture.</title>
        <authorList>
            <person name="Gilroy R."/>
            <person name="Ravi A."/>
            <person name="Getino M."/>
            <person name="Pursley I."/>
            <person name="Horton D.L."/>
            <person name="Alikhan N.F."/>
            <person name="Baker D."/>
            <person name="Gharbi K."/>
            <person name="Hall N."/>
            <person name="Watson M."/>
            <person name="Adriaenssens E.M."/>
            <person name="Foster-Nyarko E."/>
            <person name="Jarju S."/>
            <person name="Secka A."/>
            <person name="Antonio M."/>
            <person name="Oren A."/>
            <person name="Chaudhuri R.R."/>
            <person name="La Ragione R."/>
            <person name="Hildebrand F."/>
            <person name="Pallen M.J."/>
        </authorList>
    </citation>
    <scope>NUCLEOTIDE SEQUENCE</scope>
    <source>
        <strain evidence="2">ChiSxjej1B13-7958</strain>
    </source>
</reference>
<reference evidence="2" key="1">
    <citation type="submission" date="2020-10" db="EMBL/GenBank/DDBJ databases">
        <authorList>
            <person name="Gilroy R."/>
        </authorList>
    </citation>
    <scope>NUCLEOTIDE SEQUENCE</scope>
    <source>
        <strain evidence="2">ChiSxjej1B13-7958</strain>
    </source>
</reference>
<keyword evidence="1" id="KW-0812">Transmembrane</keyword>